<dbReference type="STRING" id="103827.A0A0N5D3Y3"/>
<dbReference type="OrthoDB" id="5837168at2759"/>
<dbReference type="AlphaFoldDB" id="A0A0N5D3Y3"/>
<keyword evidence="2" id="KW-1185">Reference proteome</keyword>
<evidence type="ECO:0000313" key="3">
    <source>
        <dbReference type="WBParaSite" id="TCLT_0000765801-mRNA-1"/>
    </source>
</evidence>
<sequence length="66" mass="7514">MDNEKETQELWKRSNAELINGLIGMDLGKLTRAGKRSISTMKRNAELINGLIGMNLNRLESNGRRR</sequence>
<evidence type="ECO:0000313" key="1">
    <source>
        <dbReference type="EMBL" id="VDN05125.1"/>
    </source>
</evidence>
<dbReference type="EMBL" id="UYYF01004531">
    <property type="protein sequence ID" value="VDN05125.1"/>
    <property type="molecule type" value="Genomic_DNA"/>
</dbReference>
<evidence type="ECO:0000313" key="2">
    <source>
        <dbReference type="Proteomes" id="UP000276776"/>
    </source>
</evidence>
<reference evidence="1 2" key="2">
    <citation type="submission" date="2018-11" db="EMBL/GenBank/DDBJ databases">
        <authorList>
            <consortium name="Pathogen Informatics"/>
        </authorList>
    </citation>
    <scope>NUCLEOTIDE SEQUENCE [LARGE SCALE GENOMIC DNA]</scope>
</reference>
<dbReference type="Proteomes" id="UP000276776">
    <property type="component" value="Unassembled WGS sequence"/>
</dbReference>
<accession>A0A0N5D3Y3</accession>
<proteinExistence type="predicted"/>
<name>A0A0N5D3Y3_THECL</name>
<protein>
    <submittedName>
        <fullName evidence="3">Tnp_DNA_bind domain-containing protein</fullName>
    </submittedName>
</protein>
<organism evidence="3">
    <name type="scientific">Thelazia callipaeda</name>
    <name type="common">Oriental eyeworm</name>
    <name type="synonym">Parasitic nematode</name>
    <dbReference type="NCBI Taxonomy" id="103827"/>
    <lineage>
        <taxon>Eukaryota</taxon>
        <taxon>Metazoa</taxon>
        <taxon>Ecdysozoa</taxon>
        <taxon>Nematoda</taxon>
        <taxon>Chromadorea</taxon>
        <taxon>Rhabditida</taxon>
        <taxon>Spirurina</taxon>
        <taxon>Spiruromorpha</taxon>
        <taxon>Thelazioidea</taxon>
        <taxon>Thelaziidae</taxon>
        <taxon>Thelazia</taxon>
    </lineage>
</organism>
<reference evidence="3" key="1">
    <citation type="submission" date="2017-02" db="UniProtKB">
        <authorList>
            <consortium name="WormBaseParasite"/>
        </authorList>
    </citation>
    <scope>IDENTIFICATION</scope>
</reference>
<gene>
    <name evidence="1" type="ORF">TCLT_LOCUS7647</name>
</gene>
<dbReference type="WBParaSite" id="TCLT_0000765801-mRNA-1">
    <property type="protein sequence ID" value="TCLT_0000765801-mRNA-1"/>
    <property type="gene ID" value="TCLT_0000765801"/>
</dbReference>